<dbReference type="EMBL" id="FNVU01000001">
    <property type="protein sequence ID" value="SEF67872.1"/>
    <property type="molecule type" value="Genomic_DNA"/>
</dbReference>
<evidence type="ECO:0000313" key="1">
    <source>
        <dbReference type="EMBL" id="SEF67872.1"/>
    </source>
</evidence>
<evidence type="ECO:0000313" key="2">
    <source>
        <dbReference type="Proteomes" id="UP000236754"/>
    </source>
</evidence>
<dbReference type="AlphaFoldDB" id="A0A1H5TYC3"/>
<sequence>MTTPMTDMMTARRTALNAMADLPEPAAARRPFAGVRVRLEDHLPPHGARDIPPGLVTAVADRLVRDDGTHGAGAAVLTGLSRSFDLPAARAFHEALFGRVWDEVNRRSGPQGPGDHYRIKVNVTSDGAIPLELYGSRWSFKQLHMDRDALLFSHLYGPAAGFGGGTLRLVDIRTYMRRRALRFDDLFEWSREPTPGSKPVLRAEHEGPALGECGIDLGRPGPDEIVYVNNFPGAGVLHGFTPVVPEDRSSFVREFHRCSVKGVPSC</sequence>
<dbReference type="Proteomes" id="UP000236754">
    <property type="component" value="Unassembled WGS sequence"/>
</dbReference>
<dbReference type="RefSeq" id="WP_200823118.1">
    <property type="nucleotide sequence ID" value="NZ_FNVU01000001.1"/>
</dbReference>
<protein>
    <submittedName>
        <fullName evidence="1">Uncharacterized protein</fullName>
    </submittedName>
</protein>
<name>A0A1H5TYC3_9ACTN</name>
<reference evidence="1 2" key="1">
    <citation type="submission" date="2016-10" db="EMBL/GenBank/DDBJ databases">
        <authorList>
            <person name="de Groot N.N."/>
        </authorList>
    </citation>
    <scope>NUCLEOTIDE SEQUENCE [LARGE SCALE GENOMIC DNA]</scope>
    <source>
        <strain evidence="1 2">CGMCC 4.2023</strain>
    </source>
</reference>
<gene>
    <name evidence="1" type="ORF">SAMN05216223_101699</name>
</gene>
<accession>A0A1H5TYC3</accession>
<proteinExistence type="predicted"/>
<keyword evidence="2" id="KW-1185">Reference proteome</keyword>
<organism evidence="1 2">
    <name type="scientific">Actinacidiphila yanglinensis</name>
    <dbReference type="NCBI Taxonomy" id="310779"/>
    <lineage>
        <taxon>Bacteria</taxon>
        <taxon>Bacillati</taxon>
        <taxon>Actinomycetota</taxon>
        <taxon>Actinomycetes</taxon>
        <taxon>Kitasatosporales</taxon>
        <taxon>Streptomycetaceae</taxon>
        <taxon>Actinacidiphila</taxon>
    </lineage>
</organism>